<keyword evidence="4 7" id="KW-0812">Transmembrane</keyword>
<dbReference type="Gene3D" id="1.10.3720.10">
    <property type="entry name" value="MetI-like"/>
    <property type="match status" value="1"/>
</dbReference>
<keyword evidence="2 7" id="KW-0813">Transport</keyword>
<dbReference type="InterPro" id="IPR045621">
    <property type="entry name" value="BPD_transp_1_N"/>
</dbReference>
<comment type="similarity">
    <text evidence="7">Belongs to the binding-protein-dependent transport system permease family.</text>
</comment>
<feature type="transmembrane region" description="Helical" evidence="7">
    <location>
        <begin position="222"/>
        <end position="242"/>
    </location>
</feature>
<dbReference type="EMBL" id="BLAF01000018">
    <property type="protein sequence ID" value="GES20727.1"/>
    <property type="molecule type" value="Genomic_DNA"/>
</dbReference>
<feature type="transmembrane region" description="Helical" evidence="7">
    <location>
        <begin position="125"/>
        <end position="146"/>
    </location>
</feature>
<dbReference type="PANTHER" id="PTHR43163:SF6">
    <property type="entry name" value="DIPEPTIDE TRANSPORT SYSTEM PERMEASE PROTEIN DPPB-RELATED"/>
    <property type="match status" value="1"/>
</dbReference>
<dbReference type="RefSeq" id="WP_246264554.1">
    <property type="nucleotide sequence ID" value="NZ_BAAAHM010000002.1"/>
</dbReference>
<feature type="transmembrane region" description="Helical" evidence="7">
    <location>
        <begin position="326"/>
        <end position="352"/>
    </location>
</feature>
<dbReference type="CDD" id="cd06261">
    <property type="entry name" value="TM_PBP2"/>
    <property type="match status" value="1"/>
</dbReference>
<sequence>MTVVGHRKDQASALAPAWWRRPFPRYVRRRLGSSALILLGVTLVAFLLTTVVPANPETANLGQRALSDPETVRRFREHYGLDRPLPLQYLTYLGNLLRGDFGQSQQTLRPVSQDLLQFAPATLELVLSATLVALLVGVLCGVAAARRRGGWFDRITRLASLTGVSLPIFWIALVASVVFFRGLRLLPGSGRLDPALVKPPQVTGFLTVDSLLAGDWHAFGSAVSHLVLPSAVLAVSVVGMVLRFTRTAVLEALGTDFVKAARAKGLRERDVLWGYAVRFAFGPLVTATTLSFGFLLAATVYVEQQFSWGGIGQYAYRSSTNLDLSAVMGVSIVIALIFVLINLAADLLYALFDPRIRLR</sequence>
<organism evidence="9 10">
    <name type="scientific">Acrocarpospora pleiomorpha</name>
    <dbReference type="NCBI Taxonomy" id="90975"/>
    <lineage>
        <taxon>Bacteria</taxon>
        <taxon>Bacillati</taxon>
        <taxon>Actinomycetota</taxon>
        <taxon>Actinomycetes</taxon>
        <taxon>Streptosporangiales</taxon>
        <taxon>Streptosporangiaceae</taxon>
        <taxon>Acrocarpospora</taxon>
    </lineage>
</organism>
<keyword evidence="5 7" id="KW-1133">Transmembrane helix</keyword>
<proteinExistence type="inferred from homology"/>
<dbReference type="GO" id="GO:0055085">
    <property type="term" value="P:transmembrane transport"/>
    <property type="evidence" value="ECO:0007669"/>
    <property type="project" value="InterPro"/>
</dbReference>
<dbReference type="AlphaFoldDB" id="A0A5M3XGR6"/>
<dbReference type="Proteomes" id="UP000377595">
    <property type="component" value="Unassembled WGS sequence"/>
</dbReference>
<name>A0A5M3XGR6_9ACTN</name>
<evidence type="ECO:0000256" key="3">
    <source>
        <dbReference type="ARBA" id="ARBA00022475"/>
    </source>
</evidence>
<evidence type="ECO:0000313" key="10">
    <source>
        <dbReference type="Proteomes" id="UP000377595"/>
    </source>
</evidence>
<dbReference type="Pfam" id="PF00528">
    <property type="entry name" value="BPD_transp_1"/>
    <property type="match status" value="1"/>
</dbReference>
<feature type="transmembrane region" description="Helical" evidence="7">
    <location>
        <begin position="158"/>
        <end position="180"/>
    </location>
</feature>
<keyword evidence="6 7" id="KW-0472">Membrane</keyword>
<accession>A0A5M3XGR6</accession>
<dbReference type="Pfam" id="PF19300">
    <property type="entry name" value="BPD_transp_1_N"/>
    <property type="match status" value="1"/>
</dbReference>
<reference evidence="9 10" key="1">
    <citation type="submission" date="2019-10" db="EMBL/GenBank/DDBJ databases">
        <title>Whole genome shotgun sequence of Acrocarpospora pleiomorpha NBRC 16267.</title>
        <authorList>
            <person name="Ichikawa N."/>
            <person name="Kimura A."/>
            <person name="Kitahashi Y."/>
            <person name="Komaki H."/>
            <person name="Oguchi A."/>
        </authorList>
    </citation>
    <scope>NUCLEOTIDE SEQUENCE [LARGE SCALE GENOMIC DNA]</scope>
    <source>
        <strain evidence="9 10">NBRC 16267</strain>
    </source>
</reference>
<feature type="domain" description="ABC transmembrane type-1" evidence="8">
    <location>
        <begin position="119"/>
        <end position="349"/>
    </location>
</feature>
<comment type="subcellular location">
    <subcellularLocation>
        <location evidence="1 7">Cell membrane</location>
        <topology evidence="1 7">Multi-pass membrane protein</topology>
    </subcellularLocation>
</comment>
<evidence type="ECO:0000256" key="2">
    <source>
        <dbReference type="ARBA" id="ARBA00022448"/>
    </source>
</evidence>
<evidence type="ECO:0000313" key="9">
    <source>
        <dbReference type="EMBL" id="GES20727.1"/>
    </source>
</evidence>
<comment type="caution">
    <text evidence="9">The sequence shown here is derived from an EMBL/GenBank/DDBJ whole genome shotgun (WGS) entry which is preliminary data.</text>
</comment>
<protein>
    <submittedName>
        <fullName evidence="9">Peptide ABC transporter permease</fullName>
    </submittedName>
</protein>
<evidence type="ECO:0000256" key="6">
    <source>
        <dbReference type="ARBA" id="ARBA00023136"/>
    </source>
</evidence>
<dbReference type="SUPFAM" id="SSF161098">
    <property type="entry name" value="MetI-like"/>
    <property type="match status" value="1"/>
</dbReference>
<dbReference type="InterPro" id="IPR035906">
    <property type="entry name" value="MetI-like_sf"/>
</dbReference>
<feature type="transmembrane region" description="Helical" evidence="7">
    <location>
        <begin position="272"/>
        <end position="298"/>
    </location>
</feature>
<evidence type="ECO:0000256" key="7">
    <source>
        <dbReference type="RuleBase" id="RU363032"/>
    </source>
</evidence>
<evidence type="ECO:0000259" key="8">
    <source>
        <dbReference type="PROSITE" id="PS50928"/>
    </source>
</evidence>
<evidence type="ECO:0000256" key="4">
    <source>
        <dbReference type="ARBA" id="ARBA00022692"/>
    </source>
</evidence>
<keyword evidence="10" id="KW-1185">Reference proteome</keyword>
<dbReference type="PROSITE" id="PS50928">
    <property type="entry name" value="ABC_TM1"/>
    <property type="match status" value="1"/>
</dbReference>
<evidence type="ECO:0000256" key="5">
    <source>
        <dbReference type="ARBA" id="ARBA00022989"/>
    </source>
</evidence>
<dbReference type="PANTHER" id="PTHR43163">
    <property type="entry name" value="DIPEPTIDE TRANSPORT SYSTEM PERMEASE PROTEIN DPPB-RELATED"/>
    <property type="match status" value="1"/>
</dbReference>
<feature type="transmembrane region" description="Helical" evidence="7">
    <location>
        <begin position="31"/>
        <end position="52"/>
    </location>
</feature>
<dbReference type="InterPro" id="IPR000515">
    <property type="entry name" value="MetI-like"/>
</dbReference>
<dbReference type="GO" id="GO:0005886">
    <property type="term" value="C:plasma membrane"/>
    <property type="evidence" value="ECO:0007669"/>
    <property type="project" value="UniProtKB-SubCell"/>
</dbReference>
<keyword evidence="3" id="KW-1003">Cell membrane</keyword>
<gene>
    <name evidence="9" type="ORF">Aple_036230</name>
</gene>
<evidence type="ECO:0000256" key="1">
    <source>
        <dbReference type="ARBA" id="ARBA00004651"/>
    </source>
</evidence>